<accession>A0A2T6BIE9</accession>
<keyword evidence="4" id="KW-1185">Reference proteome</keyword>
<evidence type="ECO:0000259" key="2">
    <source>
        <dbReference type="Pfam" id="PF12804"/>
    </source>
</evidence>
<dbReference type="PANTHER" id="PTHR43777:SF1">
    <property type="entry name" value="MOLYBDENUM COFACTOR CYTIDYLYLTRANSFERASE"/>
    <property type="match status" value="1"/>
</dbReference>
<dbReference type="EMBL" id="QBKS01000001">
    <property type="protein sequence ID" value="PTX55832.1"/>
    <property type="molecule type" value="Genomic_DNA"/>
</dbReference>
<organism evidence="3 4">
    <name type="scientific">Litoreibacter ponti</name>
    <dbReference type="NCBI Taxonomy" id="1510457"/>
    <lineage>
        <taxon>Bacteria</taxon>
        <taxon>Pseudomonadati</taxon>
        <taxon>Pseudomonadota</taxon>
        <taxon>Alphaproteobacteria</taxon>
        <taxon>Rhodobacterales</taxon>
        <taxon>Roseobacteraceae</taxon>
        <taxon>Litoreibacter</taxon>
    </lineage>
</organism>
<proteinExistence type="predicted"/>
<dbReference type="Gene3D" id="3.90.550.10">
    <property type="entry name" value="Spore Coat Polysaccharide Biosynthesis Protein SpsA, Chain A"/>
    <property type="match status" value="1"/>
</dbReference>
<dbReference type="AlphaFoldDB" id="A0A2T6BIE9"/>
<reference evidence="3 4" key="1">
    <citation type="submission" date="2018-04" db="EMBL/GenBank/DDBJ databases">
        <title>Genomic Encyclopedia of Archaeal and Bacterial Type Strains, Phase II (KMG-II): from individual species to whole genera.</title>
        <authorList>
            <person name="Goeker M."/>
        </authorList>
    </citation>
    <scope>NUCLEOTIDE SEQUENCE [LARGE SCALE GENOMIC DNA]</scope>
    <source>
        <strain evidence="3 4">DSM 100977</strain>
    </source>
</reference>
<dbReference type="Pfam" id="PF12804">
    <property type="entry name" value="NTP_transf_3"/>
    <property type="match status" value="1"/>
</dbReference>
<evidence type="ECO:0000256" key="1">
    <source>
        <dbReference type="ARBA" id="ARBA00022842"/>
    </source>
</evidence>
<dbReference type="InterPro" id="IPR029044">
    <property type="entry name" value="Nucleotide-diphossugar_trans"/>
</dbReference>
<comment type="caution">
    <text evidence="3">The sequence shown here is derived from an EMBL/GenBank/DDBJ whole genome shotgun (WGS) entry which is preliminary data.</text>
</comment>
<dbReference type="Proteomes" id="UP000243978">
    <property type="component" value="Unassembled WGS sequence"/>
</dbReference>
<dbReference type="SUPFAM" id="SSF53448">
    <property type="entry name" value="Nucleotide-diphospho-sugar transferases"/>
    <property type="match status" value="1"/>
</dbReference>
<keyword evidence="3" id="KW-0808">Transferase</keyword>
<keyword evidence="3" id="KW-0548">Nucleotidyltransferase</keyword>
<evidence type="ECO:0000313" key="3">
    <source>
        <dbReference type="EMBL" id="PTX55832.1"/>
    </source>
</evidence>
<keyword evidence="1" id="KW-0460">Magnesium</keyword>
<feature type="domain" description="MobA-like NTP transferase" evidence="2">
    <location>
        <begin position="5"/>
        <end position="163"/>
    </location>
</feature>
<dbReference type="InterPro" id="IPR025877">
    <property type="entry name" value="MobA-like_NTP_Trfase"/>
</dbReference>
<protein>
    <submittedName>
        <fullName evidence="3">CTP:molybdopterin cytidylyltransferase MocA</fullName>
    </submittedName>
</protein>
<dbReference type="GO" id="GO:0016779">
    <property type="term" value="F:nucleotidyltransferase activity"/>
    <property type="evidence" value="ECO:0007669"/>
    <property type="project" value="UniProtKB-KW"/>
</dbReference>
<evidence type="ECO:0000313" key="4">
    <source>
        <dbReference type="Proteomes" id="UP000243978"/>
    </source>
</evidence>
<dbReference type="CDD" id="cd04182">
    <property type="entry name" value="GT_2_like_f"/>
    <property type="match status" value="1"/>
</dbReference>
<dbReference type="OrthoDB" id="9779263at2"/>
<dbReference type="PANTHER" id="PTHR43777">
    <property type="entry name" value="MOLYBDENUM COFACTOR CYTIDYLYLTRANSFERASE"/>
    <property type="match status" value="1"/>
</dbReference>
<name>A0A2T6BIE9_9RHOB</name>
<gene>
    <name evidence="3" type="ORF">C8N43_0479</name>
</gene>
<sequence>MSVTALLLAGGASSRMRGTDKLLEQVRGKALLRDRAEMCLAAGLPCRVVLPPKAPARRNALHGLDVEIVETQGSELGLSHSIRTGLIGLRGDALLVLADLPDLSATHLRRVVDAARAHPLKQVFRGATEAGKPGHPVLICHGLFEELRGIEGDTGAQPVLKAHSGETVLVPIGPAALADLDTPEAWAAWREGQR</sequence>